<dbReference type="AlphaFoldDB" id="A0A9P9J699"/>
<feature type="region of interest" description="Disordered" evidence="1">
    <location>
        <begin position="1"/>
        <end position="34"/>
    </location>
</feature>
<dbReference type="OrthoDB" id="5339776at2759"/>
<feature type="region of interest" description="Disordered" evidence="1">
    <location>
        <begin position="162"/>
        <end position="184"/>
    </location>
</feature>
<evidence type="ECO:0008006" key="4">
    <source>
        <dbReference type="Google" id="ProtNLM"/>
    </source>
</evidence>
<proteinExistence type="predicted"/>
<feature type="compositionally biased region" description="Low complexity" evidence="1">
    <location>
        <begin position="346"/>
        <end position="360"/>
    </location>
</feature>
<feature type="region of interest" description="Disordered" evidence="1">
    <location>
        <begin position="49"/>
        <end position="143"/>
    </location>
</feature>
<accession>A0A9P9J699</accession>
<gene>
    <name evidence="2" type="ORF">B0J13DRAFT_276740</name>
</gene>
<dbReference type="EMBL" id="JAGMUU010000006">
    <property type="protein sequence ID" value="KAH7149808.1"/>
    <property type="molecule type" value="Genomic_DNA"/>
</dbReference>
<organism evidence="2 3">
    <name type="scientific">Dactylonectria estremocensis</name>
    <dbReference type="NCBI Taxonomy" id="1079267"/>
    <lineage>
        <taxon>Eukaryota</taxon>
        <taxon>Fungi</taxon>
        <taxon>Dikarya</taxon>
        <taxon>Ascomycota</taxon>
        <taxon>Pezizomycotina</taxon>
        <taxon>Sordariomycetes</taxon>
        <taxon>Hypocreomycetidae</taxon>
        <taxon>Hypocreales</taxon>
        <taxon>Nectriaceae</taxon>
        <taxon>Dactylonectria</taxon>
    </lineage>
</organism>
<feature type="compositionally biased region" description="Low complexity" evidence="1">
    <location>
        <begin position="24"/>
        <end position="34"/>
    </location>
</feature>
<dbReference type="Proteomes" id="UP000717696">
    <property type="component" value="Unassembled WGS sequence"/>
</dbReference>
<protein>
    <recommendedName>
        <fullName evidence="4">DUF3984 domain-containing protein</fullName>
    </recommendedName>
</protein>
<name>A0A9P9J699_9HYPO</name>
<keyword evidence="3" id="KW-1185">Reference proteome</keyword>
<feature type="compositionally biased region" description="Basic residues" evidence="1">
    <location>
        <begin position="227"/>
        <end position="241"/>
    </location>
</feature>
<dbReference type="Pfam" id="PF13136">
    <property type="entry name" value="DUF3984"/>
    <property type="match status" value="1"/>
</dbReference>
<evidence type="ECO:0000313" key="3">
    <source>
        <dbReference type="Proteomes" id="UP000717696"/>
    </source>
</evidence>
<evidence type="ECO:0000313" key="2">
    <source>
        <dbReference type="EMBL" id="KAH7149808.1"/>
    </source>
</evidence>
<sequence length="396" mass="43417">MDVAYNQHADRARRKNRSSTSLNHLTLAPLTAKLPLHDDDLIADALAAADADAQPNAPRRSVSYLQGKSAPTTPRLLSQSPTTPRSRSHHRHPSAPTGGLGKSQSALHLGTAPAPRKSYSGRATPSNRRNQKDDPLGLGFRHRNDSDWLLRTGALMSYEARESKGQAWLVSRQSSTSLTGMHDRDDDAFESELARERDVTAASHNGRRGSVVPSDEDASPYASRFPSRSHSRAHSRSHSLSRPRSQFLTPLDRPGTSNGLEADGVDSYFPQHGLPGPDFVNLDERLEELELQRDTTQDDEATVQRLVRRGQSRAGTWFGSVWSLFAVDENDEESDSEDDSLPTDGSSNLSRSRSMSSRNLAGISTVPQERIPPPGADDGSWRDAAWLLSVASKVMF</sequence>
<feature type="region of interest" description="Disordered" evidence="1">
    <location>
        <begin position="332"/>
        <end position="380"/>
    </location>
</feature>
<feature type="compositionally biased region" description="Polar residues" evidence="1">
    <location>
        <begin position="63"/>
        <end position="85"/>
    </location>
</feature>
<comment type="caution">
    <text evidence="2">The sequence shown here is derived from an EMBL/GenBank/DDBJ whole genome shotgun (WGS) entry which is preliminary data.</text>
</comment>
<feature type="region of interest" description="Disordered" evidence="1">
    <location>
        <begin position="197"/>
        <end position="267"/>
    </location>
</feature>
<dbReference type="InterPro" id="IPR025040">
    <property type="entry name" value="DUF3984"/>
</dbReference>
<reference evidence="2" key="1">
    <citation type="journal article" date="2021" name="Nat. Commun.">
        <title>Genetic determinants of endophytism in the Arabidopsis root mycobiome.</title>
        <authorList>
            <person name="Mesny F."/>
            <person name="Miyauchi S."/>
            <person name="Thiergart T."/>
            <person name="Pickel B."/>
            <person name="Atanasova L."/>
            <person name="Karlsson M."/>
            <person name="Huettel B."/>
            <person name="Barry K.W."/>
            <person name="Haridas S."/>
            <person name="Chen C."/>
            <person name="Bauer D."/>
            <person name="Andreopoulos W."/>
            <person name="Pangilinan J."/>
            <person name="LaButti K."/>
            <person name="Riley R."/>
            <person name="Lipzen A."/>
            <person name="Clum A."/>
            <person name="Drula E."/>
            <person name="Henrissat B."/>
            <person name="Kohler A."/>
            <person name="Grigoriev I.V."/>
            <person name="Martin F.M."/>
            <person name="Hacquard S."/>
        </authorList>
    </citation>
    <scope>NUCLEOTIDE SEQUENCE</scope>
    <source>
        <strain evidence="2">MPI-CAGE-AT-0021</strain>
    </source>
</reference>
<evidence type="ECO:0000256" key="1">
    <source>
        <dbReference type="SAM" id="MobiDB-lite"/>
    </source>
</evidence>
<feature type="compositionally biased region" description="Acidic residues" evidence="1">
    <location>
        <begin position="332"/>
        <end position="341"/>
    </location>
</feature>